<evidence type="ECO:0000256" key="1">
    <source>
        <dbReference type="ARBA" id="ARBA00004123"/>
    </source>
</evidence>
<dbReference type="GO" id="GO:0003677">
    <property type="term" value="F:DNA binding"/>
    <property type="evidence" value="ECO:0007669"/>
    <property type="project" value="UniProtKB-UniRule"/>
</dbReference>
<dbReference type="CDD" id="cd00086">
    <property type="entry name" value="homeodomain"/>
    <property type="match status" value="1"/>
</dbReference>
<comment type="subcellular location">
    <subcellularLocation>
        <location evidence="1 2 3">Nucleus</location>
    </subcellularLocation>
</comment>
<keyword evidence="2 3" id="KW-0238">DNA-binding</keyword>
<dbReference type="Gene3D" id="1.10.10.60">
    <property type="entry name" value="Homeodomain-like"/>
    <property type="match status" value="1"/>
</dbReference>
<comment type="caution">
    <text evidence="5">The sequence shown here is derived from an EMBL/GenBank/DDBJ whole genome shotgun (WGS) entry which is preliminary data.</text>
</comment>
<evidence type="ECO:0000256" key="3">
    <source>
        <dbReference type="RuleBase" id="RU000682"/>
    </source>
</evidence>
<keyword evidence="6" id="KW-1185">Reference proteome</keyword>
<feature type="DNA-binding region" description="Homeobox" evidence="2">
    <location>
        <begin position="67"/>
        <end position="97"/>
    </location>
</feature>
<accession>A0AAV4RIY8</accession>
<dbReference type="EMBL" id="BPLR01007848">
    <property type="protein sequence ID" value="GIY20180.1"/>
    <property type="molecule type" value="Genomic_DNA"/>
</dbReference>
<evidence type="ECO:0000256" key="2">
    <source>
        <dbReference type="PROSITE-ProRule" id="PRU00108"/>
    </source>
</evidence>
<reference evidence="5 6" key="1">
    <citation type="submission" date="2021-06" db="EMBL/GenBank/DDBJ databases">
        <title>Caerostris extrusa draft genome.</title>
        <authorList>
            <person name="Kono N."/>
            <person name="Arakawa K."/>
        </authorList>
    </citation>
    <scope>NUCLEOTIDE SEQUENCE [LARGE SCALE GENOMIC DNA]</scope>
</reference>
<proteinExistence type="predicted"/>
<organism evidence="5 6">
    <name type="scientific">Caerostris extrusa</name>
    <name type="common">Bark spider</name>
    <name type="synonym">Caerostris bankana</name>
    <dbReference type="NCBI Taxonomy" id="172846"/>
    <lineage>
        <taxon>Eukaryota</taxon>
        <taxon>Metazoa</taxon>
        <taxon>Ecdysozoa</taxon>
        <taxon>Arthropoda</taxon>
        <taxon>Chelicerata</taxon>
        <taxon>Arachnida</taxon>
        <taxon>Araneae</taxon>
        <taxon>Araneomorphae</taxon>
        <taxon>Entelegynae</taxon>
        <taxon>Araneoidea</taxon>
        <taxon>Araneidae</taxon>
        <taxon>Caerostris</taxon>
    </lineage>
</organism>
<dbReference type="GO" id="GO:0005634">
    <property type="term" value="C:nucleus"/>
    <property type="evidence" value="ECO:0007669"/>
    <property type="project" value="UniProtKB-SubCell"/>
</dbReference>
<evidence type="ECO:0000259" key="4">
    <source>
        <dbReference type="PROSITE" id="PS50071"/>
    </source>
</evidence>
<protein>
    <recommendedName>
        <fullName evidence="4">Homeobox domain-containing protein</fullName>
    </recommendedName>
</protein>
<dbReference type="SUPFAM" id="SSF46689">
    <property type="entry name" value="Homeodomain-like"/>
    <property type="match status" value="1"/>
</dbReference>
<dbReference type="InterPro" id="IPR001356">
    <property type="entry name" value="HD"/>
</dbReference>
<keyword evidence="2 3" id="KW-0371">Homeobox</keyword>
<sequence length="126" mass="14934">MHHEDSALSSCDKFVKHASLLREEIAPCADVEESIMQRTAGTIFQEGEYCYLRMCNWEYYHAFYQLTHYLTGIWYNSTTANVKIWFQNRRTKWKKLENISNAEAAEHKTYSLTKLRALRKRKSSKS</sequence>
<evidence type="ECO:0000313" key="6">
    <source>
        <dbReference type="Proteomes" id="UP001054945"/>
    </source>
</evidence>
<dbReference type="Proteomes" id="UP001054945">
    <property type="component" value="Unassembled WGS sequence"/>
</dbReference>
<keyword evidence="2 3" id="KW-0539">Nucleus</keyword>
<dbReference type="InterPro" id="IPR009057">
    <property type="entry name" value="Homeodomain-like_sf"/>
</dbReference>
<name>A0AAV4RIY8_CAEEX</name>
<dbReference type="AlphaFoldDB" id="A0AAV4RIY8"/>
<dbReference type="Pfam" id="PF00046">
    <property type="entry name" value="Homeodomain"/>
    <property type="match status" value="1"/>
</dbReference>
<dbReference type="PROSITE" id="PS50071">
    <property type="entry name" value="HOMEOBOX_2"/>
    <property type="match status" value="1"/>
</dbReference>
<evidence type="ECO:0000313" key="5">
    <source>
        <dbReference type="EMBL" id="GIY20180.1"/>
    </source>
</evidence>
<gene>
    <name evidence="5" type="ORF">CEXT_455931</name>
</gene>
<feature type="domain" description="Homeobox" evidence="4">
    <location>
        <begin position="65"/>
        <end position="96"/>
    </location>
</feature>